<comment type="caution">
    <text evidence="1">The sequence shown here is derived from an EMBL/GenBank/DDBJ whole genome shotgun (WGS) entry which is preliminary data.</text>
</comment>
<proteinExistence type="predicted"/>
<accession>A0A2T8HUJ0</accession>
<protein>
    <recommendedName>
        <fullName evidence="3">Nucleotidyl transferase AbiEii/AbiGii toxin family protein</fullName>
    </recommendedName>
</protein>
<keyword evidence="2" id="KW-1185">Reference proteome</keyword>
<dbReference type="OrthoDB" id="7305331at2"/>
<reference evidence="1 2" key="1">
    <citation type="submission" date="2018-04" db="EMBL/GenBank/DDBJ databases">
        <title>Pararhodobacter oceanense sp. nov., isolated from marine intertidal sediment.</title>
        <authorList>
            <person name="Wang X.-L."/>
            <person name="Du Z.-J."/>
        </authorList>
    </citation>
    <scope>NUCLEOTIDE SEQUENCE [LARGE SCALE GENOMIC DNA]</scope>
    <source>
        <strain evidence="1 2">AM505</strain>
    </source>
</reference>
<dbReference type="AlphaFoldDB" id="A0A2T8HUJ0"/>
<dbReference type="RefSeq" id="WP_116558008.1">
    <property type="nucleotide sequence ID" value="NZ_QDKM01000003.1"/>
</dbReference>
<evidence type="ECO:0000313" key="1">
    <source>
        <dbReference type="EMBL" id="PVH29012.1"/>
    </source>
</evidence>
<name>A0A2T8HUJ0_9RHOB</name>
<evidence type="ECO:0000313" key="2">
    <source>
        <dbReference type="Proteomes" id="UP000245911"/>
    </source>
</evidence>
<evidence type="ECO:0008006" key="3">
    <source>
        <dbReference type="Google" id="ProtNLM"/>
    </source>
</evidence>
<gene>
    <name evidence="1" type="ORF">DDE20_08235</name>
</gene>
<sequence>MNTPSPSRWPELFDAAVSIIAQANAASEVVRYWAFGGGTALMLQIDHRESHDVDFFIDDPSVLPYLNPETQDFQLRIAPSTYKTDGVQSLKIVFDGIGEIDFICSFPVLTEATVRFNVRGALVELETPAEIIAKKIYHRGNRLQPRDMFDIAATARHFGDNYLVQALSKLPEQTAEALNVAKEFDAGLLGQILEGLNVRAGYEDVRQTAQADTIRICSHVIGASRILRRK</sequence>
<dbReference type="Proteomes" id="UP000245911">
    <property type="component" value="Unassembled WGS sequence"/>
</dbReference>
<dbReference type="Pfam" id="PF08843">
    <property type="entry name" value="AbiEii"/>
    <property type="match status" value="1"/>
</dbReference>
<dbReference type="InterPro" id="IPR014942">
    <property type="entry name" value="AbiEii"/>
</dbReference>
<organism evidence="1 2">
    <name type="scientific">Pararhodobacter oceanensis</name>
    <dbReference type="NCBI Taxonomy" id="2172121"/>
    <lineage>
        <taxon>Bacteria</taxon>
        <taxon>Pseudomonadati</taxon>
        <taxon>Pseudomonadota</taxon>
        <taxon>Alphaproteobacteria</taxon>
        <taxon>Rhodobacterales</taxon>
        <taxon>Paracoccaceae</taxon>
        <taxon>Pararhodobacter</taxon>
    </lineage>
</organism>
<dbReference type="EMBL" id="QDKM01000003">
    <property type="protein sequence ID" value="PVH29012.1"/>
    <property type="molecule type" value="Genomic_DNA"/>
</dbReference>